<dbReference type="EMBL" id="CP003787">
    <property type="protein sequence ID" value="AFR34631.1"/>
    <property type="molecule type" value="Genomic_DNA"/>
</dbReference>
<reference evidence="1 2" key="1">
    <citation type="submission" date="2012-09" db="EMBL/GenBank/DDBJ databases">
        <title>Riemerella anatipestifer vaccine strains.</title>
        <authorList>
            <person name="Chun C.A."/>
            <person name="Shu W.M."/>
            <person name="Kang Z.D."/>
            <person name="Jia W.X."/>
        </authorList>
    </citation>
    <scope>NUCLEOTIDE SEQUENCE [LARGE SCALE GENOMIC DNA]</scope>
    <source>
        <strain evidence="1 2">RA-CH-1</strain>
    </source>
</reference>
<evidence type="ECO:0000313" key="1">
    <source>
        <dbReference type="EMBL" id="AFR34631.1"/>
    </source>
</evidence>
<dbReference type="Proteomes" id="UP000006276">
    <property type="component" value="Chromosome"/>
</dbReference>
<keyword evidence="2" id="KW-1185">Reference proteome</keyword>
<gene>
    <name evidence="1" type="ORF">B739_0021</name>
</gene>
<dbReference type="HOGENOM" id="CLU_713473_0_0_10"/>
<proteinExistence type="predicted"/>
<evidence type="ECO:0000313" key="2">
    <source>
        <dbReference type="Proteomes" id="UP000006276"/>
    </source>
</evidence>
<dbReference type="PATRIC" id="fig|1228997.3.peg.21"/>
<dbReference type="RefSeq" id="WP_014937113.1">
    <property type="nucleotide sequence ID" value="NC_018609.1"/>
</dbReference>
<name>J9QSH4_RIEAN</name>
<protein>
    <submittedName>
        <fullName evidence="1">Uncharacterized protein</fullName>
    </submittedName>
</protein>
<sequence length="387" mass="43768">MFKKFINDAKKNIKSELNTFINETKEEFDIRNKEELFQKIDDSKDSLKKHLKEEKLNGKDVGLIVDATLFGSIGGIGLEQGETKLFNNTADKLNNLISKMETAIPEESLFRSKNAEKEKTLIPEDKINIVETTQSKKNEMISENLNSLIEFALVDGELTEKEKQILFKKAESEGIDLDEFEMILNAKLFQTKRLQTPPKPADTINVAPKSDKFGDIKKCPACGAIVDSFSTRCGDCGTDFRNISANNTIERLFTTLQSIEASRKSGIGSFLGATFGVSVSDVDKRKIETITSFPIPNTKEDILEFLIHAVPRVKFQHTSKFGGKVNYQNQPFNLNLFSMNAMDTIPNLYAETWRNKCHEIINKARLSMKEDKRTLNEIENYAKQIGL</sequence>
<accession>J9QSH4</accession>
<organism evidence="1 2">
    <name type="scientific">Riemerella anatipestifer RA-CH-1</name>
    <dbReference type="NCBI Taxonomy" id="1228997"/>
    <lineage>
        <taxon>Bacteria</taxon>
        <taxon>Pseudomonadati</taxon>
        <taxon>Bacteroidota</taxon>
        <taxon>Flavobacteriia</taxon>
        <taxon>Flavobacteriales</taxon>
        <taxon>Weeksellaceae</taxon>
        <taxon>Riemerella</taxon>
    </lineage>
</organism>
<dbReference type="AlphaFoldDB" id="J9QSH4"/>
<dbReference type="KEGG" id="rag:B739_0021"/>